<organism evidence="1 2">
    <name type="scientific">Candidatus Enterocola intestinipullorum</name>
    <dbReference type="NCBI Taxonomy" id="2840783"/>
    <lineage>
        <taxon>Bacteria</taxon>
        <taxon>Pseudomonadati</taxon>
        <taxon>Bacteroidota</taxon>
        <taxon>Bacteroidia</taxon>
        <taxon>Bacteroidales</taxon>
        <taxon>Candidatus Enterocola</taxon>
    </lineage>
</organism>
<evidence type="ECO:0000313" key="1">
    <source>
        <dbReference type="EMBL" id="MBO8447046.1"/>
    </source>
</evidence>
<protein>
    <submittedName>
        <fullName evidence="1">Uncharacterized protein</fullName>
    </submittedName>
</protein>
<reference evidence="1" key="1">
    <citation type="submission" date="2020-10" db="EMBL/GenBank/DDBJ databases">
        <authorList>
            <person name="Gilroy R."/>
        </authorList>
    </citation>
    <scope>NUCLEOTIDE SEQUENCE</scope>
    <source>
        <strain evidence="1">D3-1215</strain>
    </source>
</reference>
<gene>
    <name evidence="1" type="ORF">IAC32_04805</name>
</gene>
<name>A0A9D9HD11_9BACT</name>
<dbReference type="Proteomes" id="UP000823637">
    <property type="component" value="Unassembled WGS sequence"/>
</dbReference>
<dbReference type="EMBL" id="JADIMR010000072">
    <property type="protein sequence ID" value="MBO8447046.1"/>
    <property type="molecule type" value="Genomic_DNA"/>
</dbReference>
<reference evidence="1" key="2">
    <citation type="journal article" date="2021" name="PeerJ">
        <title>Extensive microbial diversity within the chicken gut microbiome revealed by metagenomics and culture.</title>
        <authorList>
            <person name="Gilroy R."/>
            <person name="Ravi A."/>
            <person name="Getino M."/>
            <person name="Pursley I."/>
            <person name="Horton D.L."/>
            <person name="Alikhan N.F."/>
            <person name="Baker D."/>
            <person name="Gharbi K."/>
            <person name="Hall N."/>
            <person name="Watson M."/>
            <person name="Adriaenssens E.M."/>
            <person name="Foster-Nyarko E."/>
            <person name="Jarju S."/>
            <person name="Secka A."/>
            <person name="Antonio M."/>
            <person name="Oren A."/>
            <person name="Chaudhuri R.R."/>
            <person name="La Ragione R."/>
            <person name="Hildebrand F."/>
            <person name="Pallen M.J."/>
        </authorList>
    </citation>
    <scope>NUCLEOTIDE SEQUENCE</scope>
    <source>
        <strain evidence="1">D3-1215</strain>
    </source>
</reference>
<evidence type="ECO:0000313" key="2">
    <source>
        <dbReference type="Proteomes" id="UP000823637"/>
    </source>
</evidence>
<comment type="caution">
    <text evidence="1">The sequence shown here is derived from an EMBL/GenBank/DDBJ whole genome shotgun (WGS) entry which is preliminary data.</text>
</comment>
<dbReference type="AlphaFoldDB" id="A0A9D9HD11"/>
<sequence>MVIGFRTFFFLLISLLPITVFAGGDNDLQRLFAAILEQQSDSAMLQAAENFDTAFTLRLQEEDAFTTDFDDLPNVGKIYSDDGKLRIISWNFQLPSGLYGYVCHFLYKESKNAPVRHFSVKTSRAYRPAENRNIRAGAWYGALYYAAIKHKKNYLLLGFSQYNNISKMKIIDVLPAGQKQTSFGSRIFKPYPGSEKSTYRVVFEYNNIADMNLKYDNAKRCFIFDHLSPEQASLKGLYQYYGPDFSIDALRFKKKFWTLEEDIDQRNNF</sequence>
<accession>A0A9D9HD11</accession>
<proteinExistence type="predicted"/>